<dbReference type="Proteomes" id="UP000019335">
    <property type="component" value="Chromosome 18"/>
</dbReference>
<dbReference type="PROSITE" id="PS00463">
    <property type="entry name" value="ZN2_CY6_FUNGAL_1"/>
    <property type="match status" value="1"/>
</dbReference>
<accession>W7TS94</accession>
<dbReference type="SUPFAM" id="SSF57701">
    <property type="entry name" value="Zn2/Cys6 DNA-binding domain"/>
    <property type="match status" value="1"/>
</dbReference>
<keyword evidence="4" id="KW-1185">Reference proteome</keyword>
<dbReference type="Pfam" id="PF00172">
    <property type="entry name" value="Zn_clus"/>
    <property type="match status" value="1"/>
</dbReference>
<feature type="domain" description="Zn(2)-C6 fungal-type" evidence="2">
    <location>
        <begin position="42"/>
        <end position="71"/>
    </location>
</feature>
<protein>
    <submittedName>
        <fullName evidence="3">C6 transcription</fullName>
    </submittedName>
</protein>
<evidence type="ECO:0000313" key="4">
    <source>
        <dbReference type="Proteomes" id="UP000019335"/>
    </source>
</evidence>
<organism evidence="3 4">
    <name type="scientific">Nannochloropsis gaditana</name>
    <dbReference type="NCBI Taxonomy" id="72520"/>
    <lineage>
        <taxon>Eukaryota</taxon>
        <taxon>Sar</taxon>
        <taxon>Stramenopiles</taxon>
        <taxon>Ochrophyta</taxon>
        <taxon>Eustigmatophyceae</taxon>
        <taxon>Eustigmatales</taxon>
        <taxon>Monodopsidaceae</taxon>
        <taxon>Nannochloropsis</taxon>
    </lineage>
</organism>
<dbReference type="GO" id="GO:0000981">
    <property type="term" value="F:DNA-binding transcription factor activity, RNA polymerase II-specific"/>
    <property type="evidence" value="ECO:0007669"/>
    <property type="project" value="InterPro"/>
</dbReference>
<evidence type="ECO:0000313" key="3">
    <source>
        <dbReference type="EMBL" id="EWM23204.1"/>
    </source>
</evidence>
<dbReference type="InterPro" id="IPR036864">
    <property type="entry name" value="Zn2-C6_fun-type_DNA-bd_sf"/>
</dbReference>
<dbReference type="EMBL" id="AZIL01001791">
    <property type="protein sequence ID" value="EWM23204.1"/>
    <property type="molecule type" value="Genomic_DNA"/>
</dbReference>
<dbReference type="InterPro" id="IPR001138">
    <property type="entry name" value="Zn2Cys6_DnaBD"/>
</dbReference>
<comment type="caution">
    <text evidence="3">The sequence shown here is derived from an EMBL/GenBank/DDBJ whole genome shotgun (WGS) entry which is preliminary data.</text>
</comment>
<dbReference type="Gene3D" id="4.10.240.10">
    <property type="entry name" value="Zn(2)-C6 fungal-type DNA-binding domain"/>
    <property type="match status" value="1"/>
</dbReference>
<feature type="region of interest" description="Disordered" evidence="1">
    <location>
        <begin position="1"/>
        <end position="33"/>
    </location>
</feature>
<reference evidence="3 4" key="1">
    <citation type="journal article" date="2014" name="Mol. Plant">
        <title>Chromosome Scale Genome Assembly and Transcriptome Profiling of Nannochloropsis gaditana in Nitrogen Depletion.</title>
        <authorList>
            <person name="Corteggiani Carpinelli E."/>
            <person name="Telatin A."/>
            <person name="Vitulo N."/>
            <person name="Forcato C."/>
            <person name="D'Angelo M."/>
            <person name="Schiavon R."/>
            <person name="Vezzi A."/>
            <person name="Giacometti G.M."/>
            <person name="Morosinotto T."/>
            <person name="Valle G."/>
        </authorList>
    </citation>
    <scope>NUCLEOTIDE SEQUENCE [LARGE SCALE GENOMIC DNA]</scope>
    <source>
        <strain evidence="3 4">B-31</strain>
    </source>
</reference>
<sequence>MDFPGALRTRASTGGITKETRRSVGPPPEEMKRKRAPRLLCTCVRCRTGKIKCDGNYPCARCWRLSLPCRVQRLDSWASTPLMQLVVDRGDPLALKSLYMRAFCQLEEEGKILRKKALDML</sequence>
<dbReference type="OrthoDB" id="3362851at2759"/>
<dbReference type="PROSITE" id="PS50048">
    <property type="entry name" value="ZN2_CY6_FUNGAL_2"/>
    <property type="match status" value="1"/>
</dbReference>
<dbReference type="CDD" id="cd00067">
    <property type="entry name" value="GAL4"/>
    <property type="match status" value="1"/>
</dbReference>
<evidence type="ECO:0000256" key="1">
    <source>
        <dbReference type="SAM" id="MobiDB-lite"/>
    </source>
</evidence>
<dbReference type="GO" id="GO:0008270">
    <property type="term" value="F:zinc ion binding"/>
    <property type="evidence" value="ECO:0007669"/>
    <property type="project" value="InterPro"/>
</dbReference>
<proteinExistence type="predicted"/>
<gene>
    <name evidence="3" type="ORF">Naga_101075g3</name>
</gene>
<evidence type="ECO:0000259" key="2">
    <source>
        <dbReference type="PROSITE" id="PS50048"/>
    </source>
</evidence>
<name>W7TS94_9STRA</name>
<dbReference type="AlphaFoldDB" id="W7TS94"/>
<dbReference type="SMART" id="SM00066">
    <property type="entry name" value="GAL4"/>
    <property type="match status" value="1"/>
</dbReference>